<evidence type="ECO:0000256" key="1">
    <source>
        <dbReference type="ARBA" id="ARBA00004651"/>
    </source>
</evidence>
<evidence type="ECO:0000256" key="3">
    <source>
        <dbReference type="ARBA" id="ARBA00022448"/>
    </source>
</evidence>
<dbReference type="PANTHER" id="PTHR30445">
    <property type="entry name" value="K(+)_H(+) ANTIPORTER SUBUNIT KHTT"/>
    <property type="match status" value="1"/>
</dbReference>
<evidence type="ECO:0000256" key="7">
    <source>
        <dbReference type="ARBA" id="ARBA00023136"/>
    </source>
</evidence>
<keyword evidence="11" id="KW-1185">Reference proteome</keyword>
<evidence type="ECO:0000313" key="10">
    <source>
        <dbReference type="EMBL" id="CCH69674.1"/>
    </source>
</evidence>
<dbReference type="PANTHER" id="PTHR30445:SF3">
    <property type="entry name" value="TRANSPORT PROTEIN YIDE-RELATED"/>
    <property type="match status" value="1"/>
</dbReference>
<dbReference type="NCBIfam" id="TIGR01625">
    <property type="entry name" value="YidE_YbjL_dupl"/>
    <property type="match status" value="2"/>
</dbReference>
<feature type="transmembrane region" description="Helical" evidence="8">
    <location>
        <begin position="32"/>
        <end position="51"/>
    </location>
</feature>
<feature type="transmembrane region" description="Helical" evidence="8">
    <location>
        <begin position="91"/>
        <end position="112"/>
    </location>
</feature>
<evidence type="ECO:0000256" key="6">
    <source>
        <dbReference type="ARBA" id="ARBA00022989"/>
    </source>
</evidence>
<feature type="transmembrane region" description="Helical" evidence="8">
    <location>
        <begin position="6"/>
        <end position="25"/>
    </location>
</feature>
<dbReference type="GO" id="GO:0006813">
    <property type="term" value="P:potassium ion transport"/>
    <property type="evidence" value="ECO:0007669"/>
    <property type="project" value="InterPro"/>
</dbReference>
<dbReference type="EMBL" id="CAIZ01000098">
    <property type="protein sequence ID" value="CCH69674.1"/>
    <property type="molecule type" value="Genomic_DNA"/>
</dbReference>
<comment type="similarity">
    <text evidence="2">Belongs to the AAE transporter (TC 2.A.81) family.</text>
</comment>
<comment type="subcellular location">
    <subcellularLocation>
        <location evidence="1">Cell membrane</location>
        <topology evidence="1">Multi-pass membrane protein</topology>
    </subcellularLocation>
</comment>
<sequence>MDVRTFLAEHSVLLLFVILAIGTVVGQIRVRGISIGPAAVLFTALGFSAWHKDLALPEVLGTFGLALFAYCVGLVAGPSFFSSLRSGAKPVFMVFGTLVGVGVLAGVLGRVLGFDAGTVAGLYAGANTNTPALAAAIERLEGAPEPTVAYSMTYVLGVAFLLAAAAWGIRQPSRESDDETGPEPIVNATIKVTHDNPLTVSELTWTPHGRVLFSRHQVGDGEIDMSHGDTVLRPGDRVLAVGPALAVEHAIKQLGRRSGLRLDEERHDVDFRRIVLSEKRFFGRTVGDLDLWSTFEARPTRVRRADHDFLATDGFVLQAGDRIRVAAPRERMNEVASYLGDSEHGSADINPLGLALGLAIGLALGALPILIPGLGAMTLGSAAGPLVVGLVLGRLQRTGRVVWTLPHQASEVLTQLGLLLFLAYAGGRAGSAFLAAVQTPLGLKIIAAGAVVSAVHAAALLVISRGFLGVGGPRLAGFISGSQTQPAILAFANSTSRFDERVALGYALVYPVAMVTKIVITQILTIVA</sequence>
<dbReference type="GO" id="GO:0005886">
    <property type="term" value="C:plasma membrane"/>
    <property type="evidence" value="ECO:0007669"/>
    <property type="project" value="UniProtKB-SubCell"/>
</dbReference>
<feature type="transmembrane region" description="Helical" evidence="8">
    <location>
        <begin position="416"/>
        <end position="437"/>
    </location>
</feature>
<keyword evidence="5 8" id="KW-0812">Transmembrane</keyword>
<evidence type="ECO:0000256" key="8">
    <source>
        <dbReference type="SAM" id="Phobius"/>
    </source>
</evidence>
<dbReference type="Pfam" id="PF02080">
    <property type="entry name" value="TrkA_C"/>
    <property type="match status" value="1"/>
</dbReference>
<dbReference type="SUPFAM" id="SSF116726">
    <property type="entry name" value="TrkA C-terminal domain-like"/>
    <property type="match status" value="1"/>
</dbReference>
<dbReference type="Gene3D" id="3.30.70.1450">
    <property type="entry name" value="Regulator of K+ conductance, C-terminal domain"/>
    <property type="match status" value="1"/>
</dbReference>
<comment type="caution">
    <text evidence="10">The sequence shown here is derived from an EMBL/GenBank/DDBJ whole genome shotgun (WGS) entry which is preliminary data.</text>
</comment>
<feature type="transmembrane region" description="Helical" evidence="8">
    <location>
        <begin position="63"/>
        <end position="84"/>
    </location>
</feature>
<feature type="transmembrane region" description="Helical" evidence="8">
    <location>
        <begin position="504"/>
        <end position="527"/>
    </location>
</feature>
<dbReference type="eggNOG" id="COG2985">
    <property type="taxonomic scope" value="Bacteria"/>
</dbReference>
<dbReference type="InterPro" id="IPR006037">
    <property type="entry name" value="RCK_C"/>
</dbReference>
<dbReference type="Pfam" id="PF06826">
    <property type="entry name" value="Asp-Al_Ex"/>
    <property type="match status" value="2"/>
</dbReference>
<keyword evidence="7 8" id="KW-0472">Membrane</keyword>
<feature type="transmembrane region" description="Helical" evidence="8">
    <location>
        <begin position="443"/>
        <end position="463"/>
    </location>
</feature>
<evidence type="ECO:0000256" key="2">
    <source>
        <dbReference type="ARBA" id="ARBA00009854"/>
    </source>
</evidence>
<organism evidence="10 11">
    <name type="scientific">Phycicoccus elongatus Lp2</name>
    <dbReference type="NCBI Taxonomy" id="1193181"/>
    <lineage>
        <taxon>Bacteria</taxon>
        <taxon>Bacillati</taxon>
        <taxon>Actinomycetota</taxon>
        <taxon>Actinomycetes</taxon>
        <taxon>Micrococcales</taxon>
        <taxon>Intrasporangiaceae</taxon>
        <taxon>Phycicoccus</taxon>
    </lineage>
</organism>
<protein>
    <submittedName>
        <fullName evidence="10">YidE/YbjL duplication</fullName>
    </submittedName>
</protein>
<accession>N0E429</accession>
<dbReference type="STRING" id="1193181.BN10_300015"/>
<dbReference type="HOGENOM" id="CLU_035023_3_0_11"/>
<dbReference type="InterPro" id="IPR050144">
    <property type="entry name" value="AAE_transporter"/>
</dbReference>
<dbReference type="InterPro" id="IPR036721">
    <property type="entry name" value="RCK_C_sf"/>
</dbReference>
<evidence type="ECO:0000259" key="9">
    <source>
        <dbReference type="PROSITE" id="PS51202"/>
    </source>
</evidence>
<dbReference type="InterPro" id="IPR006512">
    <property type="entry name" value="YidE_YbjL"/>
</dbReference>
<dbReference type="GO" id="GO:0008324">
    <property type="term" value="F:monoatomic cation transmembrane transporter activity"/>
    <property type="evidence" value="ECO:0007669"/>
    <property type="project" value="InterPro"/>
</dbReference>
<proteinExistence type="inferred from homology"/>
<name>N0E429_9MICO</name>
<keyword evidence="4" id="KW-1003">Cell membrane</keyword>
<keyword evidence="3" id="KW-0813">Transport</keyword>
<gene>
    <name evidence="10" type="ORF">BN10_300015</name>
</gene>
<evidence type="ECO:0000256" key="4">
    <source>
        <dbReference type="ARBA" id="ARBA00022475"/>
    </source>
</evidence>
<dbReference type="AlphaFoldDB" id="N0E429"/>
<evidence type="ECO:0000256" key="5">
    <source>
        <dbReference type="ARBA" id="ARBA00022692"/>
    </source>
</evidence>
<feature type="domain" description="RCK C-terminal" evidence="9">
    <location>
        <begin position="257"/>
        <end position="341"/>
    </location>
</feature>
<feature type="transmembrane region" description="Helical" evidence="8">
    <location>
        <begin position="148"/>
        <end position="169"/>
    </location>
</feature>
<dbReference type="PROSITE" id="PS51202">
    <property type="entry name" value="RCK_C"/>
    <property type="match status" value="1"/>
</dbReference>
<feature type="transmembrane region" description="Helical" evidence="8">
    <location>
        <begin position="352"/>
        <end position="371"/>
    </location>
</feature>
<dbReference type="Proteomes" id="UP000013167">
    <property type="component" value="Unassembled WGS sequence"/>
</dbReference>
<reference evidence="10 11" key="1">
    <citation type="journal article" date="2013" name="ISME J.">
        <title>A metabolic model for members of the genus Tetrasphaera involved in enhanced biological phosphorus removal.</title>
        <authorList>
            <person name="Kristiansen R."/>
            <person name="Nguyen H.T.T."/>
            <person name="Saunders A.M."/>
            <person name="Nielsen J.L."/>
            <person name="Wimmer R."/>
            <person name="Le V.Q."/>
            <person name="McIlroy S.J."/>
            <person name="Petrovski S."/>
            <person name="Seviour R.J."/>
            <person name="Calteau A."/>
            <person name="Nielsen K.L."/>
            <person name="Nielsen P.H."/>
        </authorList>
    </citation>
    <scope>NUCLEOTIDE SEQUENCE [LARGE SCALE GENOMIC DNA]</scope>
    <source>
        <strain evidence="10 11">Lp2</strain>
    </source>
</reference>
<keyword evidence="6 8" id="KW-1133">Transmembrane helix</keyword>
<evidence type="ECO:0000313" key="11">
    <source>
        <dbReference type="Proteomes" id="UP000013167"/>
    </source>
</evidence>